<comment type="cofactor">
    <cofactor evidence="1 11">
        <name>FAD</name>
        <dbReference type="ChEBI" id="CHEBI:57692"/>
    </cofactor>
</comment>
<dbReference type="Gene3D" id="2.40.110.10">
    <property type="entry name" value="Butyryl-CoA Dehydrogenase, subunit A, domain 2"/>
    <property type="match status" value="1"/>
</dbReference>
<evidence type="ECO:0000256" key="3">
    <source>
        <dbReference type="ARBA" id="ARBA00009347"/>
    </source>
</evidence>
<evidence type="ECO:0000256" key="7">
    <source>
        <dbReference type="ARBA" id="ARBA00023002"/>
    </source>
</evidence>
<dbReference type="InterPro" id="IPR052547">
    <property type="entry name" value="Mito_Isobutyryl-CoADH"/>
</dbReference>
<feature type="chain" id="PRO_5031176260" description="Isobutyryl-CoA dehydrogenase, mitochondrial" evidence="12">
    <location>
        <begin position="21"/>
        <end position="419"/>
    </location>
</feature>
<gene>
    <name evidence="16" type="ORF">PPRO1471_LOCUS7263</name>
</gene>
<name>A0A7S2FF92_9CHLO</name>
<evidence type="ECO:0000256" key="8">
    <source>
        <dbReference type="ARBA" id="ARBA00049552"/>
    </source>
</evidence>
<dbReference type="AlphaFoldDB" id="A0A7S2FF92"/>
<dbReference type="FunFam" id="1.20.140.10:FF:000001">
    <property type="entry name" value="Acyl-CoA dehydrogenase"/>
    <property type="match status" value="1"/>
</dbReference>
<reference evidence="16" key="1">
    <citation type="submission" date="2021-01" db="EMBL/GenBank/DDBJ databases">
        <authorList>
            <person name="Corre E."/>
            <person name="Pelletier E."/>
            <person name="Niang G."/>
            <person name="Scheremetjew M."/>
            <person name="Finn R."/>
            <person name="Kale V."/>
            <person name="Holt S."/>
            <person name="Cochrane G."/>
            <person name="Meng A."/>
            <person name="Brown T."/>
            <person name="Cohen L."/>
        </authorList>
    </citation>
    <scope>NUCLEOTIDE SEQUENCE</scope>
    <source>
        <strain evidence="16">RCC733</strain>
    </source>
</reference>
<dbReference type="EMBL" id="HBGR01010947">
    <property type="protein sequence ID" value="CAD9389281.1"/>
    <property type="molecule type" value="Transcribed_RNA"/>
</dbReference>
<dbReference type="Gene3D" id="1.20.140.10">
    <property type="entry name" value="Butyryl-CoA Dehydrogenase, subunit A, domain 3"/>
    <property type="match status" value="1"/>
</dbReference>
<dbReference type="SUPFAM" id="SSF47203">
    <property type="entry name" value="Acyl-CoA dehydrogenase C-terminal domain-like"/>
    <property type="match status" value="1"/>
</dbReference>
<dbReference type="InterPro" id="IPR037069">
    <property type="entry name" value="AcylCoA_DH/ox_N_sf"/>
</dbReference>
<keyword evidence="6 11" id="KW-0274">FAD</keyword>
<comment type="catalytic activity">
    <reaction evidence="9">
        <text>propanoyl-CoA + oxidized [electron-transfer flavoprotein] + H(+) = acryloyl-CoA + reduced [electron-transfer flavoprotein]</text>
        <dbReference type="Rhea" id="RHEA:31287"/>
        <dbReference type="Rhea" id="RHEA-COMP:10685"/>
        <dbReference type="Rhea" id="RHEA-COMP:10686"/>
        <dbReference type="ChEBI" id="CHEBI:15378"/>
        <dbReference type="ChEBI" id="CHEBI:57367"/>
        <dbReference type="ChEBI" id="CHEBI:57392"/>
        <dbReference type="ChEBI" id="CHEBI:57692"/>
        <dbReference type="ChEBI" id="CHEBI:58307"/>
    </reaction>
    <physiologicalReaction direction="left-to-right" evidence="9">
        <dbReference type="Rhea" id="RHEA:31288"/>
    </physiologicalReaction>
</comment>
<dbReference type="Pfam" id="PF02770">
    <property type="entry name" value="Acyl-CoA_dh_M"/>
    <property type="match status" value="1"/>
</dbReference>
<keyword evidence="7 11" id="KW-0560">Oxidoreductase</keyword>
<dbReference type="InterPro" id="IPR009100">
    <property type="entry name" value="AcylCoA_DH/oxidase_NM_dom_sf"/>
</dbReference>
<evidence type="ECO:0000256" key="6">
    <source>
        <dbReference type="ARBA" id="ARBA00022827"/>
    </source>
</evidence>
<dbReference type="Pfam" id="PF00441">
    <property type="entry name" value="Acyl-CoA_dh_1"/>
    <property type="match status" value="1"/>
</dbReference>
<keyword evidence="4" id="KW-0101">Branched-chain amino acid catabolism</keyword>
<evidence type="ECO:0000256" key="9">
    <source>
        <dbReference type="ARBA" id="ARBA00050268"/>
    </source>
</evidence>
<evidence type="ECO:0000259" key="15">
    <source>
        <dbReference type="Pfam" id="PF02771"/>
    </source>
</evidence>
<dbReference type="PROSITE" id="PS00072">
    <property type="entry name" value="ACYL_COA_DH_1"/>
    <property type="match status" value="1"/>
</dbReference>
<dbReference type="PANTHER" id="PTHR43831">
    <property type="entry name" value="ISOBUTYRYL-COA DEHYDROGENASE"/>
    <property type="match status" value="1"/>
</dbReference>
<dbReference type="FunFam" id="2.40.110.10:FF:000001">
    <property type="entry name" value="Acyl-CoA dehydrogenase, mitochondrial"/>
    <property type="match status" value="1"/>
</dbReference>
<feature type="domain" description="Acyl-CoA dehydrogenase/oxidase C-terminal" evidence="13">
    <location>
        <begin position="270"/>
        <end position="419"/>
    </location>
</feature>
<dbReference type="SUPFAM" id="SSF56645">
    <property type="entry name" value="Acyl-CoA dehydrogenase NM domain-like"/>
    <property type="match status" value="1"/>
</dbReference>
<evidence type="ECO:0000256" key="10">
    <source>
        <dbReference type="ARBA" id="ARBA00071686"/>
    </source>
</evidence>
<evidence type="ECO:0000259" key="13">
    <source>
        <dbReference type="Pfam" id="PF00441"/>
    </source>
</evidence>
<keyword evidence="12" id="KW-0732">Signal</keyword>
<accession>A0A7S2FF92</accession>
<dbReference type="GO" id="GO:0005739">
    <property type="term" value="C:mitochondrion"/>
    <property type="evidence" value="ECO:0007669"/>
    <property type="project" value="TreeGrafter"/>
</dbReference>
<dbReference type="PIRSF" id="PIRSF016578">
    <property type="entry name" value="HsaA"/>
    <property type="match status" value="1"/>
</dbReference>
<dbReference type="GO" id="GO:0009083">
    <property type="term" value="P:branched-chain amino acid catabolic process"/>
    <property type="evidence" value="ECO:0007669"/>
    <property type="project" value="UniProtKB-KW"/>
</dbReference>
<dbReference type="InterPro" id="IPR046373">
    <property type="entry name" value="Acyl-CoA_Oxase/DH_mid-dom_sf"/>
</dbReference>
<proteinExistence type="inferred from homology"/>
<evidence type="ECO:0000256" key="4">
    <source>
        <dbReference type="ARBA" id="ARBA00022456"/>
    </source>
</evidence>
<evidence type="ECO:0000259" key="14">
    <source>
        <dbReference type="Pfam" id="PF02770"/>
    </source>
</evidence>
<keyword evidence="5 11" id="KW-0285">Flavoprotein</keyword>
<organism evidence="16">
    <name type="scientific">Pycnococcus provasolii</name>
    <dbReference type="NCBI Taxonomy" id="41880"/>
    <lineage>
        <taxon>Eukaryota</taxon>
        <taxon>Viridiplantae</taxon>
        <taxon>Chlorophyta</taxon>
        <taxon>Pseudoscourfieldiophyceae</taxon>
        <taxon>Pseudoscourfieldiales</taxon>
        <taxon>Pycnococcaceae</taxon>
        <taxon>Pycnococcus</taxon>
    </lineage>
</organism>
<comment type="pathway">
    <text evidence="2">Amino-acid degradation; L-valine degradation.</text>
</comment>
<dbReference type="PROSITE" id="PS00073">
    <property type="entry name" value="ACYL_COA_DH_2"/>
    <property type="match status" value="1"/>
</dbReference>
<evidence type="ECO:0000256" key="12">
    <source>
        <dbReference type="SAM" id="SignalP"/>
    </source>
</evidence>
<dbReference type="GO" id="GO:0003995">
    <property type="term" value="F:acyl-CoA dehydrogenase activity"/>
    <property type="evidence" value="ECO:0007669"/>
    <property type="project" value="InterPro"/>
</dbReference>
<dbReference type="InterPro" id="IPR013786">
    <property type="entry name" value="AcylCoA_DH/ox_N"/>
</dbReference>
<sequence>MLLSSSLVRSILCGAPLAYAATTSRVRLRATSHHWRHVHSLVVFGLTPTQITLSEAASAFAQKEIEPFAASWDKNHHFPIDVLRSAGQLGFGSMFVPEEKGGVGATRADAAVVFETLARADISVTAYLTIHNMNCGLLAKFGSEALCEQYLPDLASLEALSSYCLTEPGSGSDAASLRTTARVDGDDLVIDGAKTFISGAGSADFYFVMARTDASVSKAKGITCILVPKDAAGLSFGKAEEKMGWNAQPTRAVSFDGVRVPVTNVVGEFGQGFPIAMTALDGGRINIAACSVGGASFCLDYAREYMDSREQFGAPVGSFQYNQFRFAEMATDVHASRLCVRAAANALDEGSSTATRDAAMAKLFATERCYDVANRALQCLGGYGYLREYPVERYVRDLRVHTILEGTNEVMRQIISKRM</sequence>
<dbReference type="Gene3D" id="1.10.540.10">
    <property type="entry name" value="Acyl-CoA dehydrogenase/oxidase, N-terminal domain"/>
    <property type="match status" value="1"/>
</dbReference>
<dbReference type="GO" id="GO:0050660">
    <property type="term" value="F:flavin adenine dinucleotide binding"/>
    <property type="evidence" value="ECO:0007669"/>
    <property type="project" value="InterPro"/>
</dbReference>
<evidence type="ECO:0000313" key="16">
    <source>
        <dbReference type="EMBL" id="CAD9389281.1"/>
    </source>
</evidence>
<dbReference type="InterPro" id="IPR036250">
    <property type="entry name" value="AcylCo_DH-like_C"/>
</dbReference>
<evidence type="ECO:0000256" key="5">
    <source>
        <dbReference type="ARBA" id="ARBA00022630"/>
    </source>
</evidence>
<dbReference type="InterPro" id="IPR006091">
    <property type="entry name" value="Acyl-CoA_Oxase/DH_mid-dom"/>
</dbReference>
<feature type="domain" description="Acyl-CoA oxidase/dehydrogenase middle" evidence="14">
    <location>
        <begin position="163"/>
        <end position="258"/>
    </location>
</feature>
<dbReference type="Pfam" id="PF02771">
    <property type="entry name" value="Acyl-CoA_dh_N"/>
    <property type="match status" value="1"/>
</dbReference>
<evidence type="ECO:0000256" key="1">
    <source>
        <dbReference type="ARBA" id="ARBA00001974"/>
    </source>
</evidence>
<evidence type="ECO:0000256" key="2">
    <source>
        <dbReference type="ARBA" id="ARBA00005109"/>
    </source>
</evidence>
<comment type="similarity">
    <text evidence="3 11">Belongs to the acyl-CoA dehydrogenase family.</text>
</comment>
<feature type="signal peptide" evidence="12">
    <location>
        <begin position="1"/>
        <end position="20"/>
    </location>
</feature>
<feature type="domain" description="Acyl-CoA dehydrogenase/oxidase N-terminal" evidence="15">
    <location>
        <begin position="47"/>
        <end position="157"/>
    </location>
</feature>
<evidence type="ECO:0000256" key="11">
    <source>
        <dbReference type="RuleBase" id="RU362125"/>
    </source>
</evidence>
<protein>
    <recommendedName>
        <fullName evidence="10">Isobutyryl-CoA dehydrogenase, mitochondrial</fullName>
    </recommendedName>
</protein>
<comment type="catalytic activity">
    <reaction evidence="8">
        <text>(2S)-2-methylbutanoyl-CoA + oxidized [electron-transfer flavoprotein] + H(+) = (2E)-2-methylbut-2-enoyl-CoA + reduced [electron-transfer flavoprotein]</text>
        <dbReference type="Rhea" id="RHEA:48256"/>
        <dbReference type="Rhea" id="RHEA-COMP:10685"/>
        <dbReference type="Rhea" id="RHEA-COMP:10686"/>
        <dbReference type="ChEBI" id="CHEBI:15378"/>
        <dbReference type="ChEBI" id="CHEBI:57337"/>
        <dbReference type="ChEBI" id="CHEBI:57692"/>
        <dbReference type="ChEBI" id="CHEBI:58307"/>
        <dbReference type="ChEBI" id="CHEBI:88166"/>
    </reaction>
    <physiologicalReaction direction="left-to-right" evidence="8">
        <dbReference type="Rhea" id="RHEA:48257"/>
    </physiologicalReaction>
</comment>
<dbReference type="InterPro" id="IPR006089">
    <property type="entry name" value="Acyl-CoA_DH_CS"/>
</dbReference>
<dbReference type="PANTHER" id="PTHR43831:SF1">
    <property type="entry name" value="ISOBUTYRYL-COA DEHYDROGENASE, MITOCHONDRIAL"/>
    <property type="match status" value="1"/>
</dbReference>
<dbReference type="InterPro" id="IPR009075">
    <property type="entry name" value="AcylCo_DH/oxidase_C"/>
</dbReference>